<protein>
    <recommendedName>
        <fullName evidence="3">DUF306 domain-containing protein</fullName>
    </recommendedName>
</protein>
<feature type="signal peptide" evidence="2">
    <location>
        <begin position="1"/>
        <end position="20"/>
    </location>
</feature>
<comment type="caution">
    <text evidence="4">The sequence shown here is derived from an EMBL/GenBank/DDBJ whole genome shotgun (WGS) entry which is preliminary data.</text>
</comment>
<dbReference type="InterPro" id="IPR038670">
    <property type="entry name" value="HslJ-like_sf"/>
</dbReference>
<name>A0ABN2P0U4_9MICC</name>
<dbReference type="EMBL" id="BAAALV010000002">
    <property type="protein sequence ID" value="GAA1908120.1"/>
    <property type="molecule type" value="Genomic_DNA"/>
</dbReference>
<dbReference type="InterPro" id="IPR005184">
    <property type="entry name" value="DUF306_Meta_HslJ"/>
</dbReference>
<dbReference type="Gene3D" id="2.40.128.270">
    <property type="match status" value="1"/>
</dbReference>
<feature type="domain" description="DUF306" evidence="3">
    <location>
        <begin position="60"/>
        <end position="112"/>
    </location>
</feature>
<dbReference type="PROSITE" id="PS51257">
    <property type="entry name" value="PROKAR_LIPOPROTEIN"/>
    <property type="match status" value="1"/>
</dbReference>
<organism evidence="4 5">
    <name type="scientific">Arthrobacter gandavensis</name>
    <dbReference type="NCBI Taxonomy" id="169960"/>
    <lineage>
        <taxon>Bacteria</taxon>
        <taxon>Bacillati</taxon>
        <taxon>Actinomycetota</taxon>
        <taxon>Actinomycetes</taxon>
        <taxon>Micrococcales</taxon>
        <taxon>Micrococcaceae</taxon>
        <taxon>Arthrobacter</taxon>
    </lineage>
</organism>
<gene>
    <name evidence="4" type="ORF">GCM10009688_10240</name>
</gene>
<dbReference type="RefSeq" id="WP_152225451.1">
    <property type="nucleotide sequence ID" value="NZ_BAAALV010000002.1"/>
</dbReference>
<keyword evidence="2" id="KW-0732">Signal</keyword>
<dbReference type="InterPro" id="IPR053147">
    <property type="entry name" value="Hsp_HslJ-like"/>
</dbReference>
<proteinExistence type="predicted"/>
<dbReference type="PANTHER" id="PTHR35535:SF1">
    <property type="entry name" value="HEAT SHOCK PROTEIN HSLJ"/>
    <property type="match status" value="1"/>
</dbReference>
<evidence type="ECO:0000313" key="5">
    <source>
        <dbReference type="Proteomes" id="UP001500784"/>
    </source>
</evidence>
<dbReference type="Proteomes" id="UP001500784">
    <property type="component" value="Unassembled WGS sequence"/>
</dbReference>
<feature type="compositionally biased region" description="Polar residues" evidence="1">
    <location>
        <begin position="30"/>
        <end position="39"/>
    </location>
</feature>
<dbReference type="Pfam" id="PF03724">
    <property type="entry name" value="META"/>
    <property type="match status" value="1"/>
</dbReference>
<feature type="compositionally biased region" description="Low complexity" evidence="1">
    <location>
        <begin position="40"/>
        <end position="53"/>
    </location>
</feature>
<keyword evidence="5" id="KW-1185">Reference proteome</keyword>
<feature type="compositionally biased region" description="Basic and acidic residues" evidence="1">
    <location>
        <begin position="62"/>
        <end position="74"/>
    </location>
</feature>
<evidence type="ECO:0000313" key="4">
    <source>
        <dbReference type="EMBL" id="GAA1908120.1"/>
    </source>
</evidence>
<accession>A0ABN2P0U4</accession>
<dbReference type="PANTHER" id="PTHR35535">
    <property type="entry name" value="HEAT SHOCK PROTEIN HSLJ"/>
    <property type="match status" value="1"/>
</dbReference>
<sequence>MRTRITFLALAVLLGVAACATDPGAPGTSPDDSGTAGDTPSSSASPNAAPSAPEGVWGNPENTREPSLELHGDGRLTGTDGCNRLMGRWVLEDGTVRFQEVAMTMMACPDVDQWLASAATAVPSEQTLLVYDGEGNEIGSLTR</sequence>
<reference evidence="4 5" key="1">
    <citation type="journal article" date="2019" name="Int. J. Syst. Evol. Microbiol.">
        <title>The Global Catalogue of Microorganisms (GCM) 10K type strain sequencing project: providing services to taxonomists for standard genome sequencing and annotation.</title>
        <authorList>
            <consortium name="The Broad Institute Genomics Platform"/>
            <consortium name="The Broad Institute Genome Sequencing Center for Infectious Disease"/>
            <person name="Wu L."/>
            <person name="Ma J."/>
        </authorList>
    </citation>
    <scope>NUCLEOTIDE SEQUENCE [LARGE SCALE GENOMIC DNA]</scope>
    <source>
        <strain evidence="4 5">JCM 13316</strain>
    </source>
</reference>
<evidence type="ECO:0000256" key="2">
    <source>
        <dbReference type="SAM" id="SignalP"/>
    </source>
</evidence>
<evidence type="ECO:0000256" key="1">
    <source>
        <dbReference type="SAM" id="MobiDB-lite"/>
    </source>
</evidence>
<feature type="chain" id="PRO_5047003167" description="DUF306 domain-containing protein" evidence="2">
    <location>
        <begin position="21"/>
        <end position="143"/>
    </location>
</feature>
<evidence type="ECO:0000259" key="3">
    <source>
        <dbReference type="Pfam" id="PF03724"/>
    </source>
</evidence>
<feature type="region of interest" description="Disordered" evidence="1">
    <location>
        <begin position="22"/>
        <end position="77"/>
    </location>
</feature>